<evidence type="ECO:0000313" key="1">
    <source>
        <dbReference type="EMBL" id="KAK9525428.1"/>
    </source>
</evidence>
<reference evidence="1 2" key="1">
    <citation type="journal article" date="2024" name="Genome Biol. Evol.">
        <title>Chromosome-level genome assembly of the viviparous eelpout Zoarces viviparus.</title>
        <authorList>
            <person name="Fuhrmann N."/>
            <person name="Brasseur M.V."/>
            <person name="Bakowski C.E."/>
            <person name="Podsiadlowski L."/>
            <person name="Prost S."/>
            <person name="Krehenwinkel H."/>
            <person name="Mayer C."/>
        </authorList>
    </citation>
    <scope>NUCLEOTIDE SEQUENCE [LARGE SCALE GENOMIC DNA]</scope>
    <source>
        <strain evidence="1">NO-MEL_2022_Ind0_liver</strain>
    </source>
</reference>
<dbReference type="AlphaFoldDB" id="A0AAW1ETA5"/>
<evidence type="ECO:0000313" key="2">
    <source>
        <dbReference type="Proteomes" id="UP001488805"/>
    </source>
</evidence>
<organism evidence="1 2">
    <name type="scientific">Zoarces viviparus</name>
    <name type="common">Viviparous eelpout</name>
    <name type="synonym">Blennius viviparus</name>
    <dbReference type="NCBI Taxonomy" id="48416"/>
    <lineage>
        <taxon>Eukaryota</taxon>
        <taxon>Metazoa</taxon>
        <taxon>Chordata</taxon>
        <taxon>Craniata</taxon>
        <taxon>Vertebrata</taxon>
        <taxon>Euteleostomi</taxon>
        <taxon>Actinopterygii</taxon>
        <taxon>Neopterygii</taxon>
        <taxon>Teleostei</taxon>
        <taxon>Neoteleostei</taxon>
        <taxon>Acanthomorphata</taxon>
        <taxon>Eupercaria</taxon>
        <taxon>Perciformes</taxon>
        <taxon>Cottioidei</taxon>
        <taxon>Zoarcales</taxon>
        <taxon>Zoarcidae</taxon>
        <taxon>Zoarcinae</taxon>
        <taxon>Zoarces</taxon>
    </lineage>
</organism>
<gene>
    <name evidence="1" type="ORF">VZT92_016139</name>
</gene>
<keyword evidence="2" id="KW-1185">Reference proteome</keyword>
<comment type="caution">
    <text evidence="1">The sequence shown here is derived from an EMBL/GenBank/DDBJ whole genome shotgun (WGS) entry which is preliminary data.</text>
</comment>
<proteinExistence type="predicted"/>
<accession>A0AAW1ETA5</accession>
<name>A0AAW1ETA5_ZOAVI</name>
<protein>
    <submittedName>
        <fullName evidence="1">Uncharacterized protein</fullName>
    </submittedName>
</protein>
<dbReference type="Proteomes" id="UP001488805">
    <property type="component" value="Unassembled WGS sequence"/>
</dbReference>
<dbReference type="EMBL" id="JBCEZU010000134">
    <property type="protein sequence ID" value="KAK9525428.1"/>
    <property type="molecule type" value="Genomic_DNA"/>
</dbReference>
<sequence>MGCKQLRQDGGLCLMVPGGSSWVLLGGHTEVWAGGRMGPGPVPIRSIRHLVKGPASEPTRHSPAELLLRLPIGFLSASTAAQALWVFFMPRLEEQCPREA</sequence>